<protein>
    <recommendedName>
        <fullName evidence="2">histidine kinase</fullName>
        <ecNumber evidence="2">2.7.13.3</ecNumber>
    </recommendedName>
</protein>
<dbReference type="Pfam" id="PF00512">
    <property type="entry name" value="HisKA"/>
    <property type="match status" value="1"/>
</dbReference>
<dbReference type="InterPro" id="IPR050428">
    <property type="entry name" value="TCS_sensor_his_kinase"/>
</dbReference>
<keyword evidence="8" id="KW-0472">Membrane</keyword>
<accession>A0ABS7PXY3</accession>
<evidence type="ECO:0000256" key="4">
    <source>
        <dbReference type="ARBA" id="ARBA00022679"/>
    </source>
</evidence>
<keyword evidence="4" id="KW-0808">Transferase</keyword>
<dbReference type="EC" id="2.7.13.3" evidence="2"/>
<dbReference type="PANTHER" id="PTHR45436:SF16">
    <property type="entry name" value="HISTIDINE KINASE"/>
    <property type="match status" value="1"/>
</dbReference>
<dbReference type="InterPro" id="IPR003661">
    <property type="entry name" value="HisK_dim/P_dom"/>
</dbReference>
<evidence type="ECO:0000313" key="10">
    <source>
        <dbReference type="EMBL" id="MBY8826220.1"/>
    </source>
</evidence>
<dbReference type="Pfam" id="PF02518">
    <property type="entry name" value="HATPase_c"/>
    <property type="match status" value="1"/>
</dbReference>
<evidence type="ECO:0000256" key="5">
    <source>
        <dbReference type="ARBA" id="ARBA00022692"/>
    </source>
</evidence>
<evidence type="ECO:0000313" key="11">
    <source>
        <dbReference type="Proteomes" id="UP000706039"/>
    </source>
</evidence>
<dbReference type="Gene3D" id="1.10.287.130">
    <property type="match status" value="1"/>
</dbReference>
<dbReference type="SUPFAM" id="SSF47384">
    <property type="entry name" value="Homodimeric domain of signal transducing histidine kinase"/>
    <property type="match status" value="1"/>
</dbReference>
<name>A0ABS7PXY3_9SPHN</name>
<dbReference type="SUPFAM" id="SSF55874">
    <property type="entry name" value="ATPase domain of HSP90 chaperone/DNA topoisomerase II/histidine kinase"/>
    <property type="match status" value="1"/>
</dbReference>
<keyword evidence="3" id="KW-0597">Phosphoprotein</keyword>
<dbReference type="PANTHER" id="PTHR45436">
    <property type="entry name" value="SENSOR HISTIDINE KINASE YKOH"/>
    <property type="match status" value="1"/>
</dbReference>
<evidence type="ECO:0000256" key="8">
    <source>
        <dbReference type="SAM" id="Phobius"/>
    </source>
</evidence>
<organism evidence="10 11">
    <name type="scientific">Sphingomonas colocasiae</name>
    <dbReference type="NCBI Taxonomy" id="1848973"/>
    <lineage>
        <taxon>Bacteria</taxon>
        <taxon>Pseudomonadati</taxon>
        <taxon>Pseudomonadota</taxon>
        <taxon>Alphaproteobacteria</taxon>
        <taxon>Sphingomonadales</taxon>
        <taxon>Sphingomonadaceae</taxon>
        <taxon>Sphingomonas</taxon>
    </lineage>
</organism>
<keyword evidence="7 8" id="KW-1133">Transmembrane helix</keyword>
<dbReference type="GO" id="GO:0016301">
    <property type="term" value="F:kinase activity"/>
    <property type="evidence" value="ECO:0007669"/>
    <property type="project" value="UniProtKB-KW"/>
</dbReference>
<dbReference type="InterPro" id="IPR005467">
    <property type="entry name" value="His_kinase_dom"/>
</dbReference>
<comment type="catalytic activity">
    <reaction evidence="1">
        <text>ATP + protein L-histidine = ADP + protein N-phospho-L-histidine.</text>
        <dbReference type="EC" id="2.7.13.3"/>
    </reaction>
</comment>
<evidence type="ECO:0000256" key="6">
    <source>
        <dbReference type="ARBA" id="ARBA00022777"/>
    </source>
</evidence>
<sequence length="429" mass="45885">MRRASSLRQRIILCFLATTGGACLLFGFFAFLFAYSVEDGLFQDALRSEATHQQAYWAAHRRFDRPGRDYIAIHADPSAFPADLRRHYGVEPGRTEFPGDDGRHYHVMSFDVPGRVDPAYVVAEVSRHLVVRPLRREMLVFLAIWTLGLLAATGLIGYWLASRATEPLTRLARLVSDTPPDRVPAIAAAHFPPNEIGVLAGALDRAFGRIRAFVDRESRFTRDASHELRTPLAVIQSATELIATGRDLPPAIAAPLARIAHAGEDMDRTIGLLLELAREENAGAATGSVALLPLIEKAVLDASERFGGGERDVTIAVPEGRMVQASRTGLALILANLIGNAFQHTSGGRLSIAMAGDALVIADSGPGIAPAVVGSAGIPFVKGAESGGHGLGLSIVKRLCDRDGIGFDVETVETGGARIRLLFGSASCD</sequence>
<dbReference type="EMBL" id="JAINVV010000015">
    <property type="protein sequence ID" value="MBY8826220.1"/>
    <property type="molecule type" value="Genomic_DNA"/>
</dbReference>
<reference evidence="10 11" key="1">
    <citation type="submission" date="2021-08" db="EMBL/GenBank/DDBJ databases">
        <authorList>
            <person name="Tuo L."/>
        </authorList>
    </citation>
    <scope>NUCLEOTIDE SEQUENCE [LARGE SCALE GENOMIC DNA]</scope>
    <source>
        <strain evidence="10 11">JCM 31229</strain>
    </source>
</reference>
<dbReference type="InterPro" id="IPR036097">
    <property type="entry name" value="HisK_dim/P_sf"/>
</dbReference>
<feature type="domain" description="Histidine kinase" evidence="9">
    <location>
        <begin position="223"/>
        <end position="427"/>
    </location>
</feature>
<keyword evidence="6 10" id="KW-0418">Kinase</keyword>
<evidence type="ECO:0000259" key="9">
    <source>
        <dbReference type="PROSITE" id="PS50109"/>
    </source>
</evidence>
<dbReference type="Gene3D" id="3.30.565.10">
    <property type="entry name" value="Histidine kinase-like ATPase, C-terminal domain"/>
    <property type="match status" value="1"/>
</dbReference>
<evidence type="ECO:0000256" key="3">
    <source>
        <dbReference type="ARBA" id="ARBA00022553"/>
    </source>
</evidence>
<feature type="transmembrane region" description="Helical" evidence="8">
    <location>
        <begin position="12"/>
        <end position="35"/>
    </location>
</feature>
<gene>
    <name evidence="10" type="ORF">K7G82_28215</name>
</gene>
<proteinExistence type="predicted"/>
<dbReference type="PROSITE" id="PS51257">
    <property type="entry name" value="PROKAR_LIPOPROTEIN"/>
    <property type="match status" value="1"/>
</dbReference>
<evidence type="ECO:0000256" key="7">
    <source>
        <dbReference type="ARBA" id="ARBA00022989"/>
    </source>
</evidence>
<dbReference type="CDD" id="cd00082">
    <property type="entry name" value="HisKA"/>
    <property type="match status" value="1"/>
</dbReference>
<comment type="caution">
    <text evidence="10">The sequence shown here is derived from an EMBL/GenBank/DDBJ whole genome shotgun (WGS) entry which is preliminary data.</text>
</comment>
<dbReference type="RefSeq" id="WP_222993662.1">
    <property type="nucleotide sequence ID" value="NZ_JAINVV010000015.1"/>
</dbReference>
<dbReference type="SMART" id="SM00387">
    <property type="entry name" value="HATPase_c"/>
    <property type="match status" value="1"/>
</dbReference>
<dbReference type="InterPro" id="IPR003594">
    <property type="entry name" value="HATPase_dom"/>
</dbReference>
<dbReference type="InterPro" id="IPR036890">
    <property type="entry name" value="HATPase_C_sf"/>
</dbReference>
<dbReference type="PROSITE" id="PS50109">
    <property type="entry name" value="HIS_KIN"/>
    <property type="match status" value="1"/>
</dbReference>
<dbReference type="Proteomes" id="UP000706039">
    <property type="component" value="Unassembled WGS sequence"/>
</dbReference>
<feature type="transmembrane region" description="Helical" evidence="8">
    <location>
        <begin position="138"/>
        <end position="161"/>
    </location>
</feature>
<keyword evidence="5 8" id="KW-0812">Transmembrane</keyword>
<evidence type="ECO:0000256" key="2">
    <source>
        <dbReference type="ARBA" id="ARBA00012438"/>
    </source>
</evidence>
<keyword evidence="11" id="KW-1185">Reference proteome</keyword>
<evidence type="ECO:0000256" key="1">
    <source>
        <dbReference type="ARBA" id="ARBA00000085"/>
    </source>
</evidence>
<dbReference type="SMART" id="SM00388">
    <property type="entry name" value="HisKA"/>
    <property type="match status" value="1"/>
</dbReference>